<dbReference type="Proteomes" id="UP001642487">
    <property type="component" value="Chromosome 3"/>
</dbReference>
<evidence type="ECO:0000256" key="1">
    <source>
        <dbReference type="SAM" id="MobiDB-lite"/>
    </source>
</evidence>
<organism evidence="2 3">
    <name type="scientific">Citrullus colocynthis</name>
    <name type="common">colocynth</name>
    <dbReference type="NCBI Taxonomy" id="252529"/>
    <lineage>
        <taxon>Eukaryota</taxon>
        <taxon>Viridiplantae</taxon>
        <taxon>Streptophyta</taxon>
        <taxon>Embryophyta</taxon>
        <taxon>Tracheophyta</taxon>
        <taxon>Spermatophyta</taxon>
        <taxon>Magnoliopsida</taxon>
        <taxon>eudicotyledons</taxon>
        <taxon>Gunneridae</taxon>
        <taxon>Pentapetalae</taxon>
        <taxon>rosids</taxon>
        <taxon>fabids</taxon>
        <taxon>Cucurbitales</taxon>
        <taxon>Cucurbitaceae</taxon>
        <taxon>Benincaseae</taxon>
        <taxon>Citrullus</taxon>
    </lineage>
</organism>
<accession>A0ABP0YAL6</accession>
<protein>
    <submittedName>
        <fullName evidence="2">Uncharacterized protein</fullName>
    </submittedName>
</protein>
<evidence type="ECO:0000313" key="2">
    <source>
        <dbReference type="EMBL" id="CAK9316616.1"/>
    </source>
</evidence>
<gene>
    <name evidence="2" type="ORF">CITCOLO1_LOCUS8480</name>
</gene>
<name>A0ABP0YAL6_9ROSI</name>
<sequence length="108" mass="12145">MLPKLRRFVTLRVGVVPLGVDEALGTHIYRQDLRQIDPLRIACDPVNPPHRFDHNVEELSAFNRRGKEESDTSLNISSDPNSLYSPSQISPKTRTDLGFLAHNIQIAA</sequence>
<feature type="region of interest" description="Disordered" evidence="1">
    <location>
        <begin position="64"/>
        <end position="89"/>
    </location>
</feature>
<keyword evidence="3" id="KW-1185">Reference proteome</keyword>
<dbReference type="EMBL" id="OZ021737">
    <property type="protein sequence ID" value="CAK9316616.1"/>
    <property type="molecule type" value="Genomic_DNA"/>
</dbReference>
<evidence type="ECO:0000313" key="3">
    <source>
        <dbReference type="Proteomes" id="UP001642487"/>
    </source>
</evidence>
<proteinExistence type="predicted"/>
<reference evidence="2 3" key="1">
    <citation type="submission" date="2024-03" db="EMBL/GenBank/DDBJ databases">
        <authorList>
            <person name="Gkanogiannis A."/>
            <person name="Becerra Lopez-Lavalle L."/>
        </authorList>
    </citation>
    <scope>NUCLEOTIDE SEQUENCE [LARGE SCALE GENOMIC DNA]</scope>
</reference>
<feature type="compositionally biased region" description="Polar residues" evidence="1">
    <location>
        <begin position="72"/>
        <end position="89"/>
    </location>
</feature>